<dbReference type="CDD" id="cd21037">
    <property type="entry name" value="MLKL_NTD"/>
    <property type="match status" value="1"/>
</dbReference>
<organism evidence="2 3">
    <name type="scientific">Mycena sanguinolenta</name>
    <dbReference type="NCBI Taxonomy" id="230812"/>
    <lineage>
        <taxon>Eukaryota</taxon>
        <taxon>Fungi</taxon>
        <taxon>Dikarya</taxon>
        <taxon>Basidiomycota</taxon>
        <taxon>Agaricomycotina</taxon>
        <taxon>Agaricomycetes</taxon>
        <taxon>Agaricomycetidae</taxon>
        <taxon>Agaricales</taxon>
        <taxon>Marasmiineae</taxon>
        <taxon>Mycenaceae</taxon>
        <taxon>Mycena</taxon>
    </lineage>
</organism>
<dbReference type="InterPro" id="IPR059179">
    <property type="entry name" value="MLKL-like_MCAfunc"/>
</dbReference>
<accession>A0A8H7CFK9</accession>
<name>A0A8H7CFK9_9AGAR</name>
<dbReference type="Gene3D" id="1.20.930.20">
    <property type="entry name" value="Adaptor protein Cbl, N-terminal domain"/>
    <property type="match status" value="1"/>
</dbReference>
<gene>
    <name evidence="2" type="ORF">MSAN_02407300</name>
</gene>
<dbReference type="PANTHER" id="PTHR47691">
    <property type="entry name" value="REGULATOR-RELATED"/>
    <property type="match status" value="1"/>
</dbReference>
<dbReference type="EMBL" id="JACAZH010000052">
    <property type="protein sequence ID" value="KAF7333643.1"/>
    <property type="molecule type" value="Genomic_DNA"/>
</dbReference>
<evidence type="ECO:0000256" key="1">
    <source>
        <dbReference type="SAM" id="MobiDB-lite"/>
    </source>
</evidence>
<dbReference type="Proteomes" id="UP000623467">
    <property type="component" value="Unassembled WGS sequence"/>
</dbReference>
<proteinExistence type="predicted"/>
<keyword evidence="3" id="KW-1185">Reference proteome</keyword>
<dbReference type="SUPFAM" id="SSF48452">
    <property type="entry name" value="TPR-like"/>
    <property type="match status" value="1"/>
</dbReference>
<dbReference type="InterPro" id="IPR036537">
    <property type="entry name" value="Adaptor_Cbl_N_dom_sf"/>
</dbReference>
<dbReference type="OrthoDB" id="1534087at2759"/>
<evidence type="ECO:0000313" key="2">
    <source>
        <dbReference type="EMBL" id="KAF7333643.1"/>
    </source>
</evidence>
<dbReference type="SUPFAM" id="SSF52540">
    <property type="entry name" value="P-loop containing nucleoside triphosphate hydrolases"/>
    <property type="match status" value="1"/>
</dbReference>
<feature type="region of interest" description="Disordered" evidence="1">
    <location>
        <begin position="1"/>
        <end position="33"/>
    </location>
</feature>
<feature type="compositionally biased region" description="Basic and acidic residues" evidence="1">
    <location>
        <begin position="17"/>
        <end position="28"/>
    </location>
</feature>
<dbReference type="PANTHER" id="PTHR47691:SF3">
    <property type="entry name" value="HTH-TYPE TRANSCRIPTIONAL REGULATOR RV0890C-RELATED"/>
    <property type="match status" value="1"/>
</dbReference>
<evidence type="ECO:0000313" key="3">
    <source>
        <dbReference type="Proteomes" id="UP000623467"/>
    </source>
</evidence>
<dbReference type="InterPro" id="IPR011990">
    <property type="entry name" value="TPR-like_helical_dom_sf"/>
</dbReference>
<dbReference type="GO" id="GO:0007166">
    <property type="term" value="P:cell surface receptor signaling pathway"/>
    <property type="evidence" value="ECO:0007669"/>
    <property type="project" value="InterPro"/>
</dbReference>
<dbReference type="AlphaFoldDB" id="A0A8H7CFK9"/>
<comment type="caution">
    <text evidence="2">The sequence shown here is derived from an EMBL/GenBank/DDBJ whole genome shotgun (WGS) entry which is preliminary data.</text>
</comment>
<dbReference type="Gene3D" id="3.40.50.300">
    <property type="entry name" value="P-loop containing nucleotide triphosphate hydrolases"/>
    <property type="match status" value="1"/>
</dbReference>
<dbReference type="InterPro" id="IPR027417">
    <property type="entry name" value="P-loop_NTPase"/>
</dbReference>
<evidence type="ECO:0008006" key="4">
    <source>
        <dbReference type="Google" id="ProtNLM"/>
    </source>
</evidence>
<protein>
    <recommendedName>
        <fullName evidence="4">NB-ARC domain-containing protein</fullName>
    </recommendedName>
</protein>
<sequence>MARRFAQWPHGGASKTKGTELHAGDDRQGTPSTTQYASETAKEFLNALESMSDPIPVPFLKPFLTVAVKVLEACQEVSAIEENVKELQGRVYNLILVVINSVPMKETASVELRERVERLQCVLADILIDLGKIKEQRKLLLVVFRDLNKDRVDRCVGRLSEALEKFQASLASQLRVEASQLRVEDLLAKLKAEHSTVIPQLSRIEDAVKHFSQPHNATAHREDIRLLPPIFLGRDTLVGKIALLLTAQETSRVCITGVGGMGKTSVAVAVTESPMIRNFFLKEYIFWVPCITAKSSDLLRRILYTQLRITAETYDSLDPLIAELNESLQPRLILLDNFETPWLSGPDPLEVGHILRRLAALPHIALLVTMTSGITPEGIKWEHVPLSALEPAAARDLFKNTYRDAAGGLELAADERQLDNVLESIGHIPLAITLMATCGGHLGASLEDLFVDWRKAGTEMLSAGRLSMDDTITLSMERGVTSNPNALRLLAILSMLPAGTTGQNLLDCWAPSIHMSTHAAIEALRTAALIEQDHGPFVTSRIFVRPTIQSYMAHQDRISADVRNQVHDACYDFVLRHKSIPDDHEFKSDLEALTSEETNIQGLLMEIPVDAPRPNALEALIAFSLYQSWTKPSTVVASHALEVARSVYNDPHFADHDAAARRVAAAHQSLGKSLLTLDRHDEARLHFEKAIAQFKALPGGADLHLAGEASMELLYTWFCIGTKSSSELEPLAREAQANLAHDPTSKYHVARGLLALGRFLWYSHGVPGEEGSCDTLHCKSHIRASGLSRKHRPLLIIKDALKNADQSGEVSWMCSTRSTMIRFLLVLGSHEEASTVFPRLLSLSQTMGAPGTIGQVLELLAYNCAAMMDLPGARIAYEGAQMHFNKIESTQLGREGVDRCSGNLRMLEDMTEMDQDNFPKLIEPDPMY</sequence>
<reference evidence="2" key="1">
    <citation type="submission" date="2020-05" db="EMBL/GenBank/DDBJ databases">
        <title>Mycena genomes resolve the evolution of fungal bioluminescence.</title>
        <authorList>
            <person name="Tsai I.J."/>
        </authorList>
    </citation>
    <scope>NUCLEOTIDE SEQUENCE</scope>
    <source>
        <strain evidence="2">160909Yilan</strain>
    </source>
</reference>